<name>A0AAD8IXU0_9APIA</name>
<proteinExistence type="predicted"/>
<evidence type="ECO:0000313" key="2">
    <source>
        <dbReference type="Proteomes" id="UP001237642"/>
    </source>
</evidence>
<gene>
    <name evidence="1" type="ORF">POM88_011136</name>
</gene>
<comment type="caution">
    <text evidence="1">The sequence shown here is derived from an EMBL/GenBank/DDBJ whole genome shotgun (WGS) entry which is preliminary data.</text>
</comment>
<dbReference type="Gene3D" id="3.10.129.10">
    <property type="entry name" value="Hotdog Thioesterase"/>
    <property type="match status" value="1"/>
</dbReference>
<keyword evidence="2" id="KW-1185">Reference proteome</keyword>
<protein>
    <recommendedName>
        <fullName evidence="3">Thioesterase domain-containing protein</fullName>
    </recommendedName>
</protein>
<sequence>MEKTDNMEKGIKMEKQTSGIGITQETVIIDQSPEMIAELKTIMEMTGFFSAIPVEYDIQGYLSNIIRGVLEVLHVETGRISLLVRVKPVVATEVIVEASIVRRERNVTVVSVEEFRMKESDKMVYTSRATFYNMPLASL</sequence>
<reference evidence="1" key="2">
    <citation type="submission" date="2023-05" db="EMBL/GenBank/DDBJ databases">
        <authorList>
            <person name="Schelkunov M.I."/>
        </authorList>
    </citation>
    <scope>NUCLEOTIDE SEQUENCE</scope>
    <source>
        <strain evidence="1">Hsosn_3</strain>
        <tissue evidence="1">Leaf</tissue>
    </source>
</reference>
<dbReference type="EMBL" id="JAUIZM010000003">
    <property type="protein sequence ID" value="KAK1392080.1"/>
    <property type="molecule type" value="Genomic_DNA"/>
</dbReference>
<accession>A0AAD8IXU0</accession>
<dbReference type="Proteomes" id="UP001237642">
    <property type="component" value="Unassembled WGS sequence"/>
</dbReference>
<dbReference type="AlphaFoldDB" id="A0AAD8IXU0"/>
<organism evidence="1 2">
    <name type="scientific">Heracleum sosnowskyi</name>
    <dbReference type="NCBI Taxonomy" id="360622"/>
    <lineage>
        <taxon>Eukaryota</taxon>
        <taxon>Viridiplantae</taxon>
        <taxon>Streptophyta</taxon>
        <taxon>Embryophyta</taxon>
        <taxon>Tracheophyta</taxon>
        <taxon>Spermatophyta</taxon>
        <taxon>Magnoliopsida</taxon>
        <taxon>eudicotyledons</taxon>
        <taxon>Gunneridae</taxon>
        <taxon>Pentapetalae</taxon>
        <taxon>asterids</taxon>
        <taxon>campanulids</taxon>
        <taxon>Apiales</taxon>
        <taxon>Apiaceae</taxon>
        <taxon>Apioideae</taxon>
        <taxon>apioid superclade</taxon>
        <taxon>Tordylieae</taxon>
        <taxon>Tordyliinae</taxon>
        <taxon>Heracleum</taxon>
    </lineage>
</organism>
<reference evidence="1" key="1">
    <citation type="submission" date="2023-02" db="EMBL/GenBank/DDBJ databases">
        <title>Genome of toxic invasive species Heracleum sosnowskyi carries increased number of genes despite the absence of recent whole-genome duplications.</title>
        <authorList>
            <person name="Schelkunov M."/>
            <person name="Shtratnikova V."/>
            <person name="Makarenko M."/>
            <person name="Klepikova A."/>
            <person name="Omelchenko D."/>
            <person name="Novikova G."/>
            <person name="Obukhova E."/>
            <person name="Bogdanov V."/>
            <person name="Penin A."/>
            <person name="Logacheva M."/>
        </authorList>
    </citation>
    <scope>NUCLEOTIDE SEQUENCE</scope>
    <source>
        <strain evidence="1">Hsosn_3</strain>
        <tissue evidence="1">Leaf</tissue>
    </source>
</reference>
<evidence type="ECO:0000313" key="1">
    <source>
        <dbReference type="EMBL" id="KAK1392080.1"/>
    </source>
</evidence>
<evidence type="ECO:0008006" key="3">
    <source>
        <dbReference type="Google" id="ProtNLM"/>
    </source>
</evidence>